<dbReference type="Proteomes" id="UP000440367">
    <property type="component" value="Unassembled WGS sequence"/>
</dbReference>
<evidence type="ECO:0000313" key="10">
    <source>
        <dbReference type="Proteomes" id="UP000429523"/>
    </source>
</evidence>
<dbReference type="EMBL" id="QXFY01001645">
    <property type="protein sequence ID" value="KAE9312719.1"/>
    <property type="molecule type" value="Genomic_DNA"/>
</dbReference>
<feature type="signal peptide" evidence="1">
    <location>
        <begin position="1"/>
        <end position="19"/>
    </location>
</feature>
<organism evidence="8 12">
    <name type="scientific">Phytophthora fragariae</name>
    <dbReference type="NCBI Taxonomy" id="53985"/>
    <lineage>
        <taxon>Eukaryota</taxon>
        <taxon>Sar</taxon>
        <taxon>Stramenopiles</taxon>
        <taxon>Oomycota</taxon>
        <taxon>Peronosporomycetes</taxon>
        <taxon>Peronosporales</taxon>
        <taxon>Peronosporaceae</taxon>
        <taxon>Phytophthora</taxon>
    </lineage>
</organism>
<evidence type="ECO:0000313" key="11">
    <source>
        <dbReference type="Proteomes" id="UP000433483"/>
    </source>
</evidence>
<evidence type="ECO:0000313" key="6">
    <source>
        <dbReference type="EMBL" id="KAE9187506.1"/>
    </source>
</evidence>
<sequence length="82" mass="8446">MQLLTAASAFGLSVALVQATPLNIYNHCGESIQLHDNSATQTIASGGSTTRTLSSGFHGMFRNGVGSQATLAEFSITGGFIL</sequence>
<comment type="caution">
    <text evidence="8">The sequence shown here is derived from an EMBL/GenBank/DDBJ whole genome shotgun (WGS) entry which is preliminary data.</text>
</comment>
<dbReference type="Proteomes" id="UP000441208">
    <property type="component" value="Unassembled WGS sequence"/>
</dbReference>
<dbReference type="EMBL" id="QXFW01001618">
    <property type="protein sequence ID" value="KAE8988205.1"/>
    <property type="molecule type" value="Genomic_DNA"/>
</dbReference>
<evidence type="ECO:0000313" key="14">
    <source>
        <dbReference type="Proteomes" id="UP000440732"/>
    </source>
</evidence>
<evidence type="ECO:0000313" key="5">
    <source>
        <dbReference type="EMBL" id="KAE9115257.1"/>
    </source>
</evidence>
<evidence type="ECO:0008006" key="18">
    <source>
        <dbReference type="Google" id="ProtNLM"/>
    </source>
</evidence>
<name>A0A6A4CRQ8_9STRA</name>
<dbReference type="Proteomes" id="UP000437068">
    <property type="component" value="Unassembled WGS sequence"/>
</dbReference>
<dbReference type="PANTHER" id="PTHR31737:SF2">
    <property type="entry name" value="PROTEIN TOS1"/>
    <property type="match status" value="1"/>
</dbReference>
<dbReference type="OrthoDB" id="430315at2759"/>
<dbReference type="AlphaFoldDB" id="A0A6A4CRQ8"/>
<evidence type="ECO:0000256" key="1">
    <source>
        <dbReference type="SAM" id="SignalP"/>
    </source>
</evidence>
<dbReference type="EMBL" id="QXGD01001541">
    <property type="protein sequence ID" value="KAE9203977.1"/>
    <property type="molecule type" value="Genomic_DNA"/>
</dbReference>
<dbReference type="PANTHER" id="PTHR31737">
    <property type="entry name" value="PROTEIN TOS1"/>
    <property type="match status" value="1"/>
</dbReference>
<evidence type="ECO:0000313" key="12">
    <source>
        <dbReference type="Proteomes" id="UP000437068"/>
    </source>
</evidence>
<feature type="chain" id="PRO_5036167268" description="Pectate lyase" evidence="1">
    <location>
        <begin position="20"/>
        <end position="82"/>
    </location>
</feature>
<proteinExistence type="predicted"/>
<dbReference type="EMBL" id="QXFZ01001389">
    <property type="protein sequence ID" value="KAE9091361.1"/>
    <property type="molecule type" value="Genomic_DNA"/>
</dbReference>
<evidence type="ECO:0000313" key="7">
    <source>
        <dbReference type="EMBL" id="KAE9203977.1"/>
    </source>
</evidence>
<keyword evidence="11" id="KW-1185">Reference proteome</keyword>
<gene>
    <name evidence="8" type="ORF">PF001_g19273</name>
    <name evidence="7" type="ORF">PF002_g20771</name>
    <name evidence="6" type="ORF">PF005_g20426</name>
    <name evidence="5" type="ORF">PF006_g19325</name>
    <name evidence="4" type="ORF">PF007_g18909</name>
    <name evidence="9" type="ORF">PF008_g19905</name>
    <name evidence="2" type="ORF">PF009_g6209</name>
    <name evidence="3" type="ORF">PF011_g19257</name>
</gene>
<dbReference type="Proteomes" id="UP000440732">
    <property type="component" value="Unassembled WGS sequence"/>
</dbReference>
<dbReference type="EMBL" id="QXGF01000220">
    <property type="protein sequence ID" value="KAE8944116.1"/>
    <property type="molecule type" value="Genomic_DNA"/>
</dbReference>
<evidence type="ECO:0000313" key="4">
    <source>
        <dbReference type="EMBL" id="KAE9091361.1"/>
    </source>
</evidence>
<evidence type="ECO:0000313" key="15">
    <source>
        <dbReference type="Proteomes" id="UP000441208"/>
    </source>
</evidence>
<protein>
    <recommendedName>
        <fullName evidence="18">Pectate lyase</fullName>
    </recommendedName>
</protein>
<keyword evidence="1" id="KW-0732">Signal</keyword>
<evidence type="ECO:0000313" key="2">
    <source>
        <dbReference type="EMBL" id="KAE8944116.1"/>
    </source>
</evidence>
<evidence type="ECO:0000313" key="16">
    <source>
        <dbReference type="Proteomes" id="UP000460718"/>
    </source>
</evidence>
<reference evidence="10 11" key="1">
    <citation type="submission" date="2018-08" db="EMBL/GenBank/DDBJ databases">
        <title>Genomic investigation of the strawberry pathogen Phytophthora fragariae indicates pathogenicity is determined by transcriptional variation in three key races.</title>
        <authorList>
            <person name="Adams T.M."/>
            <person name="Armitage A.D."/>
            <person name="Sobczyk M.K."/>
            <person name="Bates H.J."/>
            <person name="Dunwell J.M."/>
            <person name="Nellist C.F."/>
            <person name="Harrison R.J."/>
        </authorList>
    </citation>
    <scope>NUCLEOTIDE SEQUENCE [LARGE SCALE GENOMIC DNA]</scope>
    <source>
        <strain evidence="8 12">A4</strain>
        <strain evidence="7 13">BC-1</strain>
        <strain evidence="6 11">NOV-27</strain>
        <strain evidence="5 14">NOV-5</strain>
        <strain evidence="4 15">NOV-71</strain>
        <strain evidence="9 17">NOV-77</strain>
        <strain evidence="2 10">NOV-9</strain>
        <strain evidence="3 16">SCRP245</strain>
    </source>
</reference>
<evidence type="ECO:0000313" key="8">
    <source>
        <dbReference type="EMBL" id="KAE9291182.1"/>
    </source>
</evidence>
<dbReference type="Proteomes" id="UP000486351">
    <property type="component" value="Unassembled WGS sequence"/>
</dbReference>
<dbReference type="EMBL" id="QXGA01001584">
    <property type="protein sequence ID" value="KAE9115257.1"/>
    <property type="molecule type" value="Genomic_DNA"/>
</dbReference>
<evidence type="ECO:0000313" key="13">
    <source>
        <dbReference type="Proteomes" id="UP000440367"/>
    </source>
</evidence>
<dbReference type="Proteomes" id="UP000433483">
    <property type="component" value="Unassembled WGS sequence"/>
</dbReference>
<dbReference type="Proteomes" id="UP000460718">
    <property type="component" value="Unassembled WGS sequence"/>
</dbReference>
<dbReference type="EMBL" id="QXGE01001549">
    <property type="protein sequence ID" value="KAE9291182.1"/>
    <property type="molecule type" value="Genomic_DNA"/>
</dbReference>
<evidence type="ECO:0000313" key="17">
    <source>
        <dbReference type="Proteomes" id="UP000486351"/>
    </source>
</evidence>
<accession>A0A6A4CRQ8</accession>
<evidence type="ECO:0000313" key="3">
    <source>
        <dbReference type="EMBL" id="KAE8988205.1"/>
    </source>
</evidence>
<evidence type="ECO:0000313" key="9">
    <source>
        <dbReference type="EMBL" id="KAE9312719.1"/>
    </source>
</evidence>
<dbReference type="Proteomes" id="UP000429523">
    <property type="component" value="Unassembled WGS sequence"/>
</dbReference>
<dbReference type="EMBL" id="QXGB01001650">
    <property type="protein sequence ID" value="KAE9187506.1"/>
    <property type="molecule type" value="Genomic_DNA"/>
</dbReference>